<organism evidence="12 13">
    <name type="scientific">Loxostege sticticalis</name>
    <name type="common">Beet webworm moth</name>
    <dbReference type="NCBI Taxonomy" id="481309"/>
    <lineage>
        <taxon>Eukaryota</taxon>
        <taxon>Metazoa</taxon>
        <taxon>Ecdysozoa</taxon>
        <taxon>Arthropoda</taxon>
        <taxon>Hexapoda</taxon>
        <taxon>Insecta</taxon>
        <taxon>Pterygota</taxon>
        <taxon>Neoptera</taxon>
        <taxon>Endopterygota</taxon>
        <taxon>Lepidoptera</taxon>
        <taxon>Glossata</taxon>
        <taxon>Ditrysia</taxon>
        <taxon>Pyraloidea</taxon>
        <taxon>Crambidae</taxon>
        <taxon>Pyraustinae</taxon>
        <taxon>Loxostege</taxon>
    </lineage>
</organism>
<comment type="similarity">
    <text evidence="8">Belongs to the snail C2H2-type zinc-finger protein family.</text>
</comment>
<dbReference type="FunFam" id="3.30.160.60:FF:000446">
    <property type="entry name" value="Zinc finger protein"/>
    <property type="match status" value="2"/>
</dbReference>
<feature type="domain" description="C2H2-type" evidence="11">
    <location>
        <begin position="532"/>
        <end position="559"/>
    </location>
</feature>
<dbReference type="PANTHER" id="PTHR24388:SF54">
    <property type="entry name" value="PROTEIN ESCARGOT"/>
    <property type="match status" value="1"/>
</dbReference>
<feature type="compositionally biased region" description="Basic and acidic residues" evidence="10">
    <location>
        <begin position="353"/>
        <end position="376"/>
    </location>
</feature>
<dbReference type="Proteomes" id="UP001549921">
    <property type="component" value="Unassembled WGS sequence"/>
</dbReference>
<keyword evidence="5" id="KW-0862">Zinc</keyword>
<dbReference type="FunFam" id="3.30.160.60:FF:002319">
    <property type="entry name" value="Uncharacterized protein"/>
    <property type="match status" value="1"/>
</dbReference>
<keyword evidence="2" id="KW-0479">Metal-binding</keyword>
<evidence type="ECO:0000256" key="5">
    <source>
        <dbReference type="ARBA" id="ARBA00022833"/>
    </source>
</evidence>
<evidence type="ECO:0000256" key="2">
    <source>
        <dbReference type="ARBA" id="ARBA00022723"/>
    </source>
</evidence>
<evidence type="ECO:0000256" key="3">
    <source>
        <dbReference type="ARBA" id="ARBA00022737"/>
    </source>
</evidence>
<protein>
    <recommendedName>
        <fullName evidence="11">C2H2-type domain-containing protein</fullName>
    </recommendedName>
</protein>
<dbReference type="SUPFAM" id="SSF57667">
    <property type="entry name" value="beta-beta-alpha zinc fingers"/>
    <property type="match status" value="4"/>
</dbReference>
<dbReference type="PROSITE" id="PS00028">
    <property type="entry name" value="ZINC_FINGER_C2H2_1"/>
    <property type="match status" value="4"/>
</dbReference>
<dbReference type="Pfam" id="PF00096">
    <property type="entry name" value="zf-C2H2"/>
    <property type="match status" value="2"/>
</dbReference>
<comment type="caution">
    <text evidence="12">The sequence shown here is derived from an EMBL/GenBank/DDBJ whole genome shotgun (WGS) entry which is preliminary data.</text>
</comment>
<dbReference type="InterPro" id="IPR013087">
    <property type="entry name" value="Znf_C2H2_type"/>
</dbReference>
<sequence>MDFVKREDPNVIDDENYKEYVETLQLKSQQMEMNEYQHTPISMEQLHQAMQTSLNAGTIMHNFQLPLSPRQMSTLMLKTNHLSRNLNFNDIPAHLQRNIELDLVHNLANELPQNLRHDELLGRNLDLNLARSLSNDLELQNGLTQSLVQNLNDNLDINLPQNLRTDMPHDLHHEIDLSHHLNRNLEHELLSQTQERRTPMHSLQDNMLEQSLAQRLDPNIPQRLDPTLGQRLDHRLVTQNMNLHENQRLENDHLLPMPFHIKSEQEDDGYFYENMSQALPSVTTMNGHIPDHQSQPVTQEQMYVYSNQVPNLPTLNNIDLYPRQNYPQNFTPVREDPQNLVVHRQFENNSPYEDPKKEDAVKIDSSKPEDPKENLKPADQNKIYYQEYPSYDIKNESEKSNDLNLDIKGEYICFKCNVIFPSKRLLKQHSKTCTDNPTDENNDKQGKFVCSQCSYRCQAPATLKIHERIHTGDKPYSCNFCNYKSGQKNNVAKHILVHMKQKPFRCQYCDYRCAQKNNLVVHERTHTGYKPFACPYCDYRTVQKPNLVKHMYLHTDQKPFSCDICSYRCVQKTNLTKHKQRHLNEKEGEKIDVKTQVKPYRPRQKSVKCPHCTYRCVQKASLEKHIMFKHSEVADQGLNLMKSVENEEPIQNLSVKKDGVFVEIPC</sequence>
<reference evidence="12 13" key="1">
    <citation type="submission" date="2024-06" db="EMBL/GenBank/DDBJ databases">
        <title>A chromosome-level genome assembly of beet webworm, Loxostege sticticalis.</title>
        <authorList>
            <person name="Zhang Y."/>
        </authorList>
    </citation>
    <scope>NUCLEOTIDE SEQUENCE [LARGE SCALE GENOMIC DNA]</scope>
    <source>
        <strain evidence="12">AQ028</strain>
        <tissue evidence="12">Male pupae</tissue>
    </source>
</reference>
<evidence type="ECO:0000256" key="6">
    <source>
        <dbReference type="ARBA" id="ARBA00023125"/>
    </source>
</evidence>
<accession>A0ABD0S5Q7</accession>
<name>A0ABD0S5Q7_LOXSC</name>
<evidence type="ECO:0000256" key="1">
    <source>
        <dbReference type="ARBA" id="ARBA00004123"/>
    </source>
</evidence>
<gene>
    <name evidence="12" type="ORF">ABMA28_011594</name>
</gene>
<evidence type="ECO:0000256" key="7">
    <source>
        <dbReference type="ARBA" id="ARBA00023242"/>
    </source>
</evidence>
<dbReference type="GO" id="GO:0005634">
    <property type="term" value="C:nucleus"/>
    <property type="evidence" value="ECO:0007669"/>
    <property type="project" value="UniProtKB-ARBA"/>
</dbReference>
<dbReference type="InterPro" id="IPR036236">
    <property type="entry name" value="Znf_C2H2_sf"/>
</dbReference>
<dbReference type="PROSITE" id="PS50157">
    <property type="entry name" value="ZINC_FINGER_C2H2_2"/>
    <property type="match status" value="5"/>
</dbReference>
<feature type="domain" description="C2H2-type" evidence="11">
    <location>
        <begin position="560"/>
        <end position="587"/>
    </location>
</feature>
<keyword evidence="3" id="KW-0677">Repeat</keyword>
<feature type="domain" description="C2H2-type" evidence="11">
    <location>
        <begin position="448"/>
        <end position="475"/>
    </location>
</feature>
<evidence type="ECO:0000256" key="9">
    <source>
        <dbReference type="PROSITE-ProRule" id="PRU00042"/>
    </source>
</evidence>
<keyword evidence="6" id="KW-0238">DNA-binding</keyword>
<evidence type="ECO:0000313" key="12">
    <source>
        <dbReference type="EMBL" id="KAL0809410.1"/>
    </source>
</evidence>
<evidence type="ECO:0000256" key="10">
    <source>
        <dbReference type="SAM" id="MobiDB-lite"/>
    </source>
</evidence>
<evidence type="ECO:0000256" key="8">
    <source>
        <dbReference type="ARBA" id="ARBA00037948"/>
    </source>
</evidence>
<dbReference type="AlphaFoldDB" id="A0ABD0S5Q7"/>
<comment type="subcellular location">
    <subcellularLocation>
        <location evidence="1">Nucleus</location>
    </subcellularLocation>
</comment>
<dbReference type="PANTHER" id="PTHR24388">
    <property type="entry name" value="ZINC FINGER PROTEIN"/>
    <property type="match status" value="1"/>
</dbReference>
<evidence type="ECO:0000313" key="13">
    <source>
        <dbReference type="Proteomes" id="UP001549921"/>
    </source>
</evidence>
<keyword evidence="7" id="KW-0539">Nucleus</keyword>
<dbReference type="EMBL" id="JBEDNZ010000029">
    <property type="protein sequence ID" value="KAL0809410.1"/>
    <property type="molecule type" value="Genomic_DNA"/>
</dbReference>
<dbReference type="InterPro" id="IPR050527">
    <property type="entry name" value="Snail/Krueppel_Znf"/>
</dbReference>
<dbReference type="GO" id="GO:0008270">
    <property type="term" value="F:zinc ion binding"/>
    <property type="evidence" value="ECO:0007669"/>
    <property type="project" value="UniProtKB-KW"/>
</dbReference>
<evidence type="ECO:0000259" key="11">
    <source>
        <dbReference type="PROSITE" id="PS50157"/>
    </source>
</evidence>
<dbReference type="Gene3D" id="3.30.160.60">
    <property type="entry name" value="Classic Zinc Finger"/>
    <property type="match status" value="5"/>
</dbReference>
<feature type="domain" description="C2H2-type" evidence="11">
    <location>
        <begin position="476"/>
        <end position="503"/>
    </location>
</feature>
<keyword evidence="4 9" id="KW-0863">Zinc-finger</keyword>
<dbReference type="SMART" id="SM00355">
    <property type="entry name" value="ZnF_C2H2"/>
    <property type="match status" value="7"/>
</dbReference>
<feature type="region of interest" description="Disordered" evidence="10">
    <location>
        <begin position="346"/>
        <end position="378"/>
    </location>
</feature>
<evidence type="ECO:0000256" key="4">
    <source>
        <dbReference type="ARBA" id="ARBA00022771"/>
    </source>
</evidence>
<proteinExistence type="inferred from homology"/>
<feature type="domain" description="C2H2-type" evidence="11">
    <location>
        <begin position="504"/>
        <end position="531"/>
    </location>
</feature>